<dbReference type="STRING" id="37625.SAMN05660420_00132"/>
<dbReference type="PANTHER" id="PTHR45036">
    <property type="entry name" value="METHYLTRANSFERASE LIKE 7B"/>
    <property type="match status" value="1"/>
</dbReference>
<dbReference type="InterPro" id="IPR029063">
    <property type="entry name" value="SAM-dependent_MTases_sf"/>
</dbReference>
<keyword evidence="2" id="KW-1185">Reference proteome</keyword>
<dbReference type="PANTHER" id="PTHR45036:SF1">
    <property type="entry name" value="METHYLTRANSFERASE LIKE 7A"/>
    <property type="match status" value="1"/>
</dbReference>
<dbReference type="CDD" id="cd02440">
    <property type="entry name" value="AdoMet_MTases"/>
    <property type="match status" value="1"/>
</dbReference>
<keyword evidence="1" id="KW-0489">Methyltransferase</keyword>
<dbReference type="AlphaFoldDB" id="A0A1H3VL18"/>
<dbReference type="SUPFAM" id="SSF53335">
    <property type="entry name" value="S-adenosyl-L-methionine-dependent methyltransferases"/>
    <property type="match status" value="1"/>
</dbReference>
<dbReference type="Proteomes" id="UP000199409">
    <property type="component" value="Unassembled WGS sequence"/>
</dbReference>
<organism evidence="1 2">
    <name type="scientific">Desulfuromusa kysingii</name>
    <dbReference type="NCBI Taxonomy" id="37625"/>
    <lineage>
        <taxon>Bacteria</taxon>
        <taxon>Pseudomonadati</taxon>
        <taxon>Thermodesulfobacteriota</taxon>
        <taxon>Desulfuromonadia</taxon>
        <taxon>Desulfuromonadales</taxon>
        <taxon>Geopsychrobacteraceae</taxon>
        <taxon>Desulfuromusa</taxon>
    </lineage>
</organism>
<proteinExistence type="predicted"/>
<gene>
    <name evidence="1" type="ORF">SAMN05660420_00132</name>
</gene>
<name>A0A1H3VL18_9BACT</name>
<sequence length="243" mass="27482">MFRNVLTEQANSTIIKICPPRYSGRMNSRETPILLKKVHSYLLAKSYDFAMRNTEKRCLQQWRSNLLSQARGNVLEIGAGTGVNLQHYPGHIAQLTLSEPDPQMRRILQKKNLTTPTIPVHITSWEIETTGMPDSSFDTIVSTLVLCSVPDLSRSLSEIYRLLRPQGTLLFLEHVASDHPQTLHWQRRVEPFWSLCAGNCRLTRDTAVAIQTSGLEIERCIEAPMAGTPSFVRRTIRGSARKA</sequence>
<reference evidence="1 2" key="1">
    <citation type="submission" date="2016-10" db="EMBL/GenBank/DDBJ databases">
        <authorList>
            <person name="de Groot N.N."/>
        </authorList>
    </citation>
    <scope>NUCLEOTIDE SEQUENCE [LARGE SCALE GENOMIC DNA]</scope>
    <source>
        <strain evidence="1 2">DSM 7343</strain>
    </source>
</reference>
<dbReference type="GO" id="GO:0008168">
    <property type="term" value="F:methyltransferase activity"/>
    <property type="evidence" value="ECO:0007669"/>
    <property type="project" value="UniProtKB-KW"/>
</dbReference>
<keyword evidence="1" id="KW-0808">Transferase</keyword>
<evidence type="ECO:0000313" key="1">
    <source>
        <dbReference type="EMBL" id="SDZ75381.1"/>
    </source>
</evidence>
<accession>A0A1H3VL18</accession>
<dbReference type="Gene3D" id="3.40.50.150">
    <property type="entry name" value="Vaccinia Virus protein VP39"/>
    <property type="match status" value="1"/>
</dbReference>
<dbReference type="InterPro" id="IPR052356">
    <property type="entry name" value="Thiol_S-MT"/>
</dbReference>
<evidence type="ECO:0000313" key="2">
    <source>
        <dbReference type="Proteomes" id="UP000199409"/>
    </source>
</evidence>
<dbReference type="Pfam" id="PF13489">
    <property type="entry name" value="Methyltransf_23"/>
    <property type="match status" value="1"/>
</dbReference>
<dbReference type="EMBL" id="FNQN01000001">
    <property type="protein sequence ID" value="SDZ75381.1"/>
    <property type="molecule type" value="Genomic_DNA"/>
</dbReference>
<protein>
    <submittedName>
        <fullName evidence="1">Methyltransferase domain-containing protein</fullName>
    </submittedName>
</protein>
<dbReference type="GO" id="GO:0032259">
    <property type="term" value="P:methylation"/>
    <property type="evidence" value="ECO:0007669"/>
    <property type="project" value="UniProtKB-KW"/>
</dbReference>